<comment type="caution">
    <text evidence="1">The sequence shown here is derived from an EMBL/GenBank/DDBJ whole genome shotgun (WGS) entry which is preliminary data.</text>
</comment>
<sequence length="168" mass="19194">MDDYNLPINGEDQMSSFTERALVRVAHVEACRKFAGARGHTRSADRERQLINRWFTNVGLTQSAASTLTDLRTLLHSQQQRRLRNESAAAFRKLQAGGPAAHAATLISNRCWEGRLRRSRPRSRPPRRYPAAPLSQPPRVAYYIRPESEDGRFGIIRKIKLHFNAFNV</sequence>
<evidence type="ECO:0000313" key="2">
    <source>
        <dbReference type="Proteomes" id="UP000494106"/>
    </source>
</evidence>
<name>A0A8S1BB97_ARCPL</name>
<keyword evidence="2" id="KW-1185">Reference proteome</keyword>
<protein>
    <submittedName>
        <fullName evidence="1">Uncharacterized protein</fullName>
    </submittedName>
</protein>
<dbReference type="EMBL" id="CADEBC010000590">
    <property type="protein sequence ID" value="CAB3257000.1"/>
    <property type="molecule type" value="Genomic_DNA"/>
</dbReference>
<evidence type="ECO:0000313" key="1">
    <source>
        <dbReference type="EMBL" id="CAB3257000.1"/>
    </source>
</evidence>
<proteinExistence type="predicted"/>
<dbReference type="OrthoDB" id="10551648at2759"/>
<accession>A0A8S1BB97</accession>
<organism evidence="1 2">
    <name type="scientific">Arctia plantaginis</name>
    <name type="common">Wood tiger moth</name>
    <name type="synonym">Phalaena plantaginis</name>
    <dbReference type="NCBI Taxonomy" id="874455"/>
    <lineage>
        <taxon>Eukaryota</taxon>
        <taxon>Metazoa</taxon>
        <taxon>Ecdysozoa</taxon>
        <taxon>Arthropoda</taxon>
        <taxon>Hexapoda</taxon>
        <taxon>Insecta</taxon>
        <taxon>Pterygota</taxon>
        <taxon>Neoptera</taxon>
        <taxon>Endopterygota</taxon>
        <taxon>Lepidoptera</taxon>
        <taxon>Glossata</taxon>
        <taxon>Ditrysia</taxon>
        <taxon>Noctuoidea</taxon>
        <taxon>Erebidae</taxon>
        <taxon>Arctiinae</taxon>
        <taxon>Arctia</taxon>
    </lineage>
</organism>
<reference evidence="1 2" key="1">
    <citation type="submission" date="2020-04" db="EMBL/GenBank/DDBJ databases">
        <authorList>
            <person name="Wallbank WR R."/>
            <person name="Pardo Diaz C."/>
            <person name="Kozak K."/>
            <person name="Martin S."/>
            <person name="Jiggins C."/>
            <person name="Moest M."/>
            <person name="Warren A I."/>
            <person name="Byers J.R.P. K."/>
            <person name="Montejo-Kovacevich G."/>
            <person name="Yen C E."/>
        </authorList>
    </citation>
    <scope>NUCLEOTIDE SEQUENCE [LARGE SCALE GENOMIC DNA]</scope>
</reference>
<dbReference type="Proteomes" id="UP000494106">
    <property type="component" value="Unassembled WGS sequence"/>
</dbReference>
<gene>
    <name evidence="1" type="ORF">APLA_LOCUS15698</name>
</gene>
<dbReference type="AlphaFoldDB" id="A0A8S1BB97"/>